<feature type="transmembrane region" description="Helical" evidence="1">
    <location>
        <begin position="338"/>
        <end position="363"/>
    </location>
</feature>
<organism evidence="2 3">
    <name type="scientific">Galerina marginata (strain CBS 339.88)</name>
    <dbReference type="NCBI Taxonomy" id="685588"/>
    <lineage>
        <taxon>Eukaryota</taxon>
        <taxon>Fungi</taxon>
        <taxon>Dikarya</taxon>
        <taxon>Basidiomycota</taxon>
        <taxon>Agaricomycotina</taxon>
        <taxon>Agaricomycetes</taxon>
        <taxon>Agaricomycetidae</taxon>
        <taxon>Agaricales</taxon>
        <taxon>Agaricineae</taxon>
        <taxon>Strophariaceae</taxon>
        <taxon>Galerina</taxon>
    </lineage>
</organism>
<sequence length="434" mass="46762">MGTGLTRIHASTRSSSNLAGLEWNSARPHAHAHALALASQPFLSRITTYVSLFFLLASCRPPRLLTLSSQPCRQGFVNELDFNPVPRVAAAAGGEPDVQNTSPANAVSHTPPLPLPSPLPHARAAAAGAPSVPCAQPLRARVRVRVRVRVQPASPLRARASKGPYVCHPAPCLASADAAAAAAGVPCAQPLRVRVQVQVRAELKPVFMVLCANLPPPLTPASEQVLVLVLVLAHGQAWLRRRQHYSTPAYPQARAFSSLADLASAPTRPACLRRVNPFCLPPLLSSPSSNRIGDRGPLTCPASALLLLLLVLTLLVLIPRARWSWSWRRDPLGFLVFRPVACLPLAYIGPAAAASVPALLALGQVRTKTKLARGSQLKRLRLLLDLNLKPDFKFDFKFVLELNLKLEPSSLSRTRFHQGFLQPEACRSSCSAPE</sequence>
<dbReference type="HOGENOM" id="CLU_631680_0_0_1"/>
<accession>A0A067SF75</accession>
<protein>
    <submittedName>
        <fullName evidence="2">Uncharacterized protein</fullName>
    </submittedName>
</protein>
<gene>
    <name evidence="2" type="ORF">GALMADRAFT_145330</name>
</gene>
<keyword evidence="1" id="KW-0472">Membrane</keyword>
<evidence type="ECO:0000313" key="3">
    <source>
        <dbReference type="Proteomes" id="UP000027222"/>
    </source>
</evidence>
<reference evidence="3" key="1">
    <citation type="journal article" date="2014" name="Proc. Natl. Acad. Sci. U.S.A.">
        <title>Extensive sampling of basidiomycete genomes demonstrates inadequacy of the white-rot/brown-rot paradigm for wood decay fungi.</title>
        <authorList>
            <person name="Riley R."/>
            <person name="Salamov A.A."/>
            <person name="Brown D.W."/>
            <person name="Nagy L.G."/>
            <person name="Floudas D."/>
            <person name="Held B.W."/>
            <person name="Levasseur A."/>
            <person name="Lombard V."/>
            <person name="Morin E."/>
            <person name="Otillar R."/>
            <person name="Lindquist E.A."/>
            <person name="Sun H."/>
            <person name="LaButti K.M."/>
            <person name="Schmutz J."/>
            <person name="Jabbour D."/>
            <person name="Luo H."/>
            <person name="Baker S.E."/>
            <person name="Pisabarro A.G."/>
            <person name="Walton J.D."/>
            <person name="Blanchette R.A."/>
            <person name="Henrissat B."/>
            <person name="Martin F."/>
            <person name="Cullen D."/>
            <person name="Hibbett D.S."/>
            <person name="Grigoriev I.V."/>
        </authorList>
    </citation>
    <scope>NUCLEOTIDE SEQUENCE [LARGE SCALE GENOMIC DNA]</scope>
    <source>
        <strain evidence="3">CBS 339.88</strain>
    </source>
</reference>
<dbReference type="EMBL" id="KL142401">
    <property type="protein sequence ID" value="KDR69585.1"/>
    <property type="molecule type" value="Genomic_DNA"/>
</dbReference>
<evidence type="ECO:0000313" key="2">
    <source>
        <dbReference type="EMBL" id="KDR69585.1"/>
    </source>
</evidence>
<proteinExistence type="predicted"/>
<name>A0A067SF75_GALM3</name>
<dbReference type="Proteomes" id="UP000027222">
    <property type="component" value="Unassembled WGS sequence"/>
</dbReference>
<dbReference type="AlphaFoldDB" id="A0A067SF75"/>
<keyword evidence="1" id="KW-1133">Transmembrane helix</keyword>
<feature type="transmembrane region" description="Helical" evidence="1">
    <location>
        <begin position="298"/>
        <end position="318"/>
    </location>
</feature>
<keyword evidence="3" id="KW-1185">Reference proteome</keyword>
<evidence type="ECO:0000256" key="1">
    <source>
        <dbReference type="SAM" id="Phobius"/>
    </source>
</evidence>
<keyword evidence="1" id="KW-0812">Transmembrane</keyword>